<comment type="subcellular location">
    <subcellularLocation>
        <location evidence="1">Nucleus</location>
    </subcellularLocation>
</comment>
<sequence>MRHTSQNGLQARSPRYPTQLNVCLDMGDNLRPVYNEPCHKKTKVGEDDLAVPIQHQESAGCSLSDCSESSWSTEDSCSASRRSSATTHGSKNNNNNSGPKVNRKRKNSPTSHGPSSPATVIPPTSQIPRQRMAANARERDRTHSVNTAFVTLRTLIPTEPADRKLSKIETLRLATSYIAHLNTVLMVGSNSIDQPCIKHQAMIRGHDMPKPVCTFCLSASRNRPYVPCSSKTDMRKDTWKGCDVGTVRFWT</sequence>
<keyword evidence="4" id="KW-0804">Transcription</keyword>
<dbReference type="GO" id="GO:0032502">
    <property type="term" value="P:developmental process"/>
    <property type="evidence" value="ECO:0007669"/>
    <property type="project" value="TreeGrafter"/>
</dbReference>
<dbReference type="GO" id="GO:0000977">
    <property type="term" value="F:RNA polymerase II transcription regulatory region sequence-specific DNA binding"/>
    <property type="evidence" value="ECO:0007669"/>
    <property type="project" value="TreeGrafter"/>
</dbReference>
<evidence type="ECO:0000313" key="9">
    <source>
        <dbReference type="Proteomes" id="UP001162480"/>
    </source>
</evidence>
<dbReference type="PANTHER" id="PTHR23349">
    <property type="entry name" value="BASIC HELIX-LOOP-HELIX TRANSCRIPTION FACTOR, TWIST"/>
    <property type="match status" value="1"/>
</dbReference>
<dbReference type="GO" id="GO:0000981">
    <property type="term" value="F:DNA-binding transcription factor activity, RNA polymerase II-specific"/>
    <property type="evidence" value="ECO:0007669"/>
    <property type="project" value="TreeGrafter"/>
</dbReference>
<dbReference type="AlphaFoldDB" id="A0AA36B6Z6"/>
<dbReference type="Gene3D" id="4.10.280.10">
    <property type="entry name" value="Helix-loop-helix DNA-binding domain"/>
    <property type="match status" value="1"/>
</dbReference>
<name>A0AA36B6Z6_OCTVU</name>
<dbReference type="EMBL" id="OX597822">
    <property type="protein sequence ID" value="CAI9728142.1"/>
    <property type="molecule type" value="Genomic_DNA"/>
</dbReference>
<organism evidence="8 9">
    <name type="scientific">Octopus vulgaris</name>
    <name type="common">Common octopus</name>
    <dbReference type="NCBI Taxonomy" id="6645"/>
    <lineage>
        <taxon>Eukaryota</taxon>
        <taxon>Metazoa</taxon>
        <taxon>Spiralia</taxon>
        <taxon>Lophotrochozoa</taxon>
        <taxon>Mollusca</taxon>
        <taxon>Cephalopoda</taxon>
        <taxon>Coleoidea</taxon>
        <taxon>Octopodiformes</taxon>
        <taxon>Octopoda</taxon>
        <taxon>Incirrata</taxon>
        <taxon>Octopodidae</taxon>
        <taxon>Octopus</taxon>
    </lineage>
</organism>
<dbReference type="GO" id="GO:0046983">
    <property type="term" value="F:protein dimerization activity"/>
    <property type="evidence" value="ECO:0007669"/>
    <property type="project" value="InterPro"/>
</dbReference>
<accession>A0AA36B6Z6</accession>
<keyword evidence="2" id="KW-0805">Transcription regulation</keyword>
<evidence type="ECO:0000256" key="1">
    <source>
        <dbReference type="ARBA" id="ARBA00004123"/>
    </source>
</evidence>
<keyword evidence="5" id="KW-0539">Nucleus</keyword>
<dbReference type="Proteomes" id="UP001162480">
    <property type="component" value="Chromosome 9"/>
</dbReference>
<dbReference type="Pfam" id="PF00010">
    <property type="entry name" value="HLH"/>
    <property type="match status" value="1"/>
</dbReference>
<dbReference type="SUPFAM" id="SSF47459">
    <property type="entry name" value="HLH, helix-loop-helix DNA-binding domain"/>
    <property type="match status" value="1"/>
</dbReference>
<evidence type="ECO:0000259" key="7">
    <source>
        <dbReference type="PROSITE" id="PS50888"/>
    </source>
</evidence>
<evidence type="ECO:0000313" key="8">
    <source>
        <dbReference type="EMBL" id="CAI9728142.1"/>
    </source>
</evidence>
<protein>
    <submittedName>
        <fullName evidence="8">Basic helix-loop-helix transcription factor scleraxis-like</fullName>
    </submittedName>
</protein>
<dbReference type="SMART" id="SM00353">
    <property type="entry name" value="HLH"/>
    <property type="match status" value="1"/>
</dbReference>
<dbReference type="GO" id="GO:0005634">
    <property type="term" value="C:nucleus"/>
    <property type="evidence" value="ECO:0007669"/>
    <property type="project" value="UniProtKB-SubCell"/>
</dbReference>
<feature type="compositionally biased region" description="Low complexity" evidence="6">
    <location>
        <begin position="59"/>
        <end position="96"/>
    </location>
</feature>
<evidence type="ECO:0000256" key="3">
    <source>
        <dbReference type="ARBA" id="ARBA00023125"/>
    </source>
</evidence>
<feature type="compositionally biased region" description="Polar residues" evidence="6">
    <location>
        <begin position="108"/>
        <end position="128"/>
    </location>
</feature>
<dbReference type="InterPro" id="IPR050283">
    <property type="entry name" value="E-box_TF_Regulators"/>
</dbReference>
<reference evidence="8" key="1">
    <citation type="submission" date="2023-08" db="EMBL/GenBank/DDBJ databases">
        <authorList>
            <person name="Alioto T."/>
            <person name="Alioto T."/>
            <person name="Gomez Garrido J."/>
        </authorList>
    </citation>
    <scope>NUCLEOTIDE SEQUENCE</scope>
</reference>
<keyword evidence="9" id="KW-1185">Reference proteome</keyword>
<dbReference type="InterPro" id="IPR011598">
    <property type="entry name" value="bHLH_dom"/>
</dbReference>
<dbReference type="FunFam" id="4.10.280.10:FF:000010">
    <property type="entry name" value="Scleraxis bHLH transcription factor"/>
    <property type="match status" value="1"/>
</dbReference>
<evidence type="ECO:0000256" key="2">
    <source>
        <dbReference type="ARBA" id="ARBA00023015"/>
    </source>
</evidence>
<feature type="region of interest" description="Disordered" evidence="6">
    <location>
        <begin position="59"/>
        <end position="145"/>
    </location>
</feature>
<dbReference type="PANTHER" id="PTHR23349:SF42">
    <property type="entry name" value="BHLH DOMAIN-CONTAINING PROTEIN"/>
    <property type="match status" value="1"/>
</dbReference>
<proteinExistence type="predicted"/>
<keyword evidence="3" id="KW-0238">DNA-binding</keyword>
<evidence type="ECO:0000256" key="6">
    <source>
        <dbReference type="SAM" id="MobiDB-lite"/>
    </source>
</evidence>
<dbReference type="PROSITE" id="PS50888">
    <property type="entry name" value="BHLH"/>
    <property type="match status" value="1"/>
</dbReference>
<feature type="domain" description="BHLH" evidence="7">
    <location>
        <begin position="129"/>
        <end position="181"/>
    </location>
</feature>
<evidence type="ECO:0000256" key="5">
    <source>
        <dbReference type="ARBA" id="ARBA00023242"/>
    </source>
</evidence>
<dbReference type="CDD" id="cd11465">
    <property type="entry name" value="bHLH_TS_scleraxis_like"/>
    <property type="match status" value="1"/>
</dbReference>
<dbReference type="InterPro" id="IPR036638">
    <property type="entry name" value="HLH_DNA-bd_sf"/>
</dbReference>
<gene>
    <name evidence="8" type="ORF">OCTVUL_1B016754</name>
</gene>
<evidence type="ECO:0000256" key="4">
    <source>
        <dbReference type="ARBA" id="ARBA00023163"/>
    </source>
</evidence>